<dbReference type="InterPro" id="IPR036138">
    <property type="entry name" value="PBP_dimer_sf"/>
</dbReference>
<dbReference type="GeneID" id="96622707"/>
<dbReference type="SUPFAM" id="SSF56601">
    <property type="entry name" value="beta-lactamase/transpeptidase-like"/>
    <property type="match status" value="1"/>
</dbReference>
<dbReference type="PANTHER" id="PTHR30627">
    <property type="entry name" value="PEPTIDOGLYCAN D,D-TRANSPEPTIDASE"/>
    <property type="match status" value="1"/>
</dbReference>
<dbReference type="RefSeq" id="WP_190724646.1">
    <property type="nucleotide sequence ID" value="NZ_CP061539.1"/>
</dbReference>
<organism evidence="15 16">
    <name type="scientific">Rothia terrae</name>
    <dbReference type="NCBI Taxonomy" id="396015"/>
    <lineage>
        <taxon>Bacteria</taxon>
        <taxon>Bacillati</taxon>
        <taxon>Actinomycetota</taxon>
        <taxon>Actinomycetes</taxon>
        <taxon>Micrococcales</taxon>
        <taxon>Micrococcaceae</taxon>
        <taxon>Rothia</taxon>
    </lineage>
</organism>
<evidence type="ECO:0000259" key="12">
    <source>
        <dbReference type="Pfam" id="PF00905"/>
    </source>
</evidence>
<feature type="domain" description="Penicillin-binding protein transpeptidase" evidence="12">
    <location>
        <begin position="358"/>
        <end position="632"/>
    </location>
</feature>
<evidence type="ECO:0000256" key="7">
    <source>
        <dbReference type="ARBA" id="ARBA00023136"/>
    </source>
</evidence>
<dbReference type="GO" id="GO:0017001">
    <property type="term" value="P:antibiotic catabolic process"/>
    <property type="evidence" value="ECO:0007669"/>
    <property type="project" value="InterPro"/>
</dbReference>
<name>A0A7H2BDU0_9MICC</name>
<dbReference type="AlphaFoldDB" id="A0A7H2BDU0"/>
<dbReference type="GO" id="GO:0071972">
    <property type="term" value="F:peptidoglycan L,D-transpeptidase activity"/>
    <property type="evidence" value="ECO:0007669"/>
    <property type="project" value="TreeGrafter"/>
</dbReference>
<accession>A0A7H2BDU0</accession>
<dbReference type="InterPro" id="IPR005311">
    <property type="entry name" value="PBP_dimer"/>
</dbReference>
<dbReference type="InterPro" id="IPR007887">
    <property type="entry name" value="MecA_N"/>
</dbReference>
<comment type="catalytic activity">
    <reaction evidence="9">
        <text>a beta-lactam + H2O = a substituted beta-amino acid</text>
        <dbReference type="Rhea" id="RHEA:20401"/>
        <dbReference type="ChEBI" id="CHEBI:15377"/>
        <dbReference type="ChEBI" id="CHEBI:35627"/>
        <dbReference type="ChEBI" id="CHEBI:140347"/>
        <dbReference type="EC" id="3.5.2.6"/>
    </reaction>
</comment>
<evidence type="ECO:0000256" key="3">
    <source>
        <dbReference type="ARBA" id="ARBA00007898"/>
    </source>
</evidence>
<evidence type="ECO:0000256" key="11">
    <source>
        <dbReference type="SAM" id="SignalP"/>
    </source>
</evidence>
<evidence type="ECO:0000256" key="5">
    <source>
        <dbReference type="ARBA" id="ARBA00022729"/>
    </source>
</evidence>
<feature type="signal peptide" evidence="11">
    <location>
        <begin position="1"/>
        <end position="26"/>
    </location>
</feature>
<dbReference type="GO" id="GO:0008658">
    <property type="term" value="F:penicillin binding"/>
    <property type="evidence" value="ECO:0007669"/>
    <property type="project" value="InterPro"/>
</dbReference>
<keyword evidence="8 9" id="KW-0046">Antibiotic resistance</keyword>
<gene>
    <name evidence="15" type="ORF">IDM49_00525</name>
</gene>
<dbReference type="PROSITE" id="PS00337">
    <property type="entry name" value="BETA_LACTAMASE_D"/>
    <property type="match status" value="1"/>
</dbReference>
<dbReference type="SUPFAM" id="SSF56519">
    <property type="entry name" value="Penicillin binding protein dimerisation domain"/>
    <property type="match status" value="1"/>
</dbReference>
<dbReference type="InterPro" id="IPR050515">
    <property type="entry name" value="Beta-lactam/transpept"/>
</dbReference>
<evidence type="ECO:0000256" key="1">
    <source>
        <dbReference type="ARBA" id="ARBA00004370"/>
    </source>
</evidence>
<comment type="subcellular location">
    <subcellularLocation>
        <location evidence="1">Membrane</location>
    </subcellularLocation>
</comment>
<dbReference type="Gene3D" id="3.90.1310.10">
    <property type="entry name" value="Penicillin-binding protein 2a (Domain 2)"/>
    <property type="match status" value="1"/>
</dbReference>
<dbReference type="Pfam" id="PF05223">
    <property type="entry name" value="MecA_N"/>
    <property type="match status" value="1"/>
</dbReference>
<keyword evidence="7" id="KW-0472">Membrane</keyword>
<dbReference type="KEGG" id="rter:IDM49_00525"/>
<dbReference type="EC" id="3.5.2.6" evidence="4 9"/>
<reference evidence="15 16" key="1">
    <citation type="submission" date="2020-09" db="EMBL/GenBank/DDBJ databases">
        <title>Investigation of environmental microbes.</title>
        <authorList>
            <person name="Ou Y."/>
            <person name="Kang Q."/>
        </authorList>
    </citation>
    <scope>NUCLEOTIDE SEQUENCE [LARGE SCALE GENOMIC DNA]</scope>
    <source>
        <strain evidence="15 16">KJZ-14</strain>
    </source>
</reference>
<proteinExistence type="inferred from homology"/>
<keyword evidence="6 9" id="KW-0378">Hydrolase</keyword>
<sequence length="639" mass="66804">MNPVFTRRTLMLGAGISALLPLSACGSNSGAKDAAQGLASALTNLDVNGQRFVDTLASDAQASLQNIVRNMAGASVEVTAGDVAKGDNKDARTVPLHWAWTVDSSQQKWEYDTTATLNKIEDAWQTVWEQTLVHSDLTHTSGLQLVTDAPTRGEILGAHDSKIVALRPVVRVGLDKTQLSDEEQQSKSARALAELVDVDADAYENTVKNAGDQQFVEAIVLREEAFKELDRAKLDAIDGVHTAEDSLPLAPSAGFAPDILGSVGDASEEDVKNSDGTISAGQQVGRGGLQGRFQDQLGGTYGYAVNIVNLETDGSPGYKLSTPQEVKAVDGKPMTITLDADLQQKAVDLLASQTSPSAIVALRVSTGEIITAANGEASEGFSTALLAQYAPGSTFKVPTSLALLRKNFTPESTVNCSESVTVDGQTFKNASTYPADALGEQPLSVAVAQSCNTAFINERDTVSQEDLQNAAKSLGVEMSIDLGIDAFMGTVPATDSEVTHAASLIGQGDVLVSPLAMAVVAASAAKGEIVKPVLVKDAGLEEAKPAGDSVTADEAKQLQKLMRGVVEDGGLKPLQELSPNVAYGKTGTAEYGNDNPPKTHSWVIAVHQDIAMALVVEDGDFGSITGAPIALEYLKAASA</sequence>
<evidence type="ECO:0000256" key="8">
    <source>
        <dbReference type="ARBA" id="ARBA00023251"/>
    </source>
</evidence>
<evidence type="ECO:0000313" key="15">
    <source>
        <dbReference type="EMBL" id="QNV37836.1"/>
    </source>
</evidence>
<dbReference type="Pfam" id="PF00905">
    <property type="entry name" value="Transpeptidase"/>
    <property type="match status" value="1"/>
</dbReference>
<feature type="domain" description="NTF2-like N-terminal transpeptidase" evidence="14">
    <location>
        <begin position="58"/>
        <end position="140"/>
    </location>
</feature>
<evidence type="ECO:0000256" key="2">
    <source>
        <dbReference type="ARBA" id="ARBA00007171"/>
    </source>
</evidence>
<dbReference type="InterPro" id="IPR002137">
    <property type="entry name" value="Beta-lactam_class-D_AS"/>
</dbReference>
<dbReference type="GO" id="GO:0046677">
    <property type="term" value="P:response to antibiotic"/>
    <property type="evidence" value="ECO:0007669"/>
    <property type="project" value="UniProtKB-UniRule"/>
</dbReference>
<feature type="region of interest" description="Disordered" evidence="10">
    <location>
        <begin position="264"/>
        <end position="285"/>
    </location>
</feature>
<dbReference type="InterPro" id="IPR012338">
    <property type="entry name" value="Beta-lactam/transpept-like"/>
</dbReference>
<feature type="domain" description="Penicillin-binding protein dimerisation" evidence="13">
    <location>
        <begin position="149"/>
        <end position="309"/>
    </location>
</feature>
<evidence type="ECO:0000256" key="4">
    <source>
        <dbReference type="ARBA" id="ARBA00012865"/>
    </source>
</evidence>
<evidence type="ECO:0000256" key="10">
    <source>
        <dbReference type="SAM" id="MobiDB-lite"/>
    </source>
</evidence>
<dbReference type="GO" id="GO:0005886">
    <property type="term" value="C:plasma membrane"/>
    <property type="evidence" value="ECO:0007669"/>
    <property type="project" value="TreeGrafter"/>
</dbReference>
<dbReference type="PANTHER" id="PTHR30627:SF24">
    <property type="entry name" value="PENICILLIN-BINDING PROTEIN 4B"/>
    <property type="match status" value="1"/>
</dbReference>
<dbReference type="EMBL" id="CP061539">
    <property type="protein sequence ID" value="QNV37836.1"/>
    <property type="molecule type" value="Genomic_DNA"/>
</dbReference>
<feature type="chain" id="PRO_5039672043" description="Beta-lactamase" evidence="11">
    <location>
        <begin position="27"/>
        <end position="639"/>
    </location>
</feature>
<dbReference type="Pfam" id="PF03717">
    <property type="entry name" value="PBP_dimer"/>
    <property type="match status" value="1"/>
</dbReference>
<comment type="similarity">
    <text evidence="3 9">Belongs to the class-D beta-lactamase family.</text>
</comment>
<evidence type="ECO:0000256" key="9">
    <source>
        <dbReference type="RuleBase" id="RU361140"/>
    </source>
</evidence>
<dbReference type="GO" id="GO:0008800">
    <property type="term" value="F:beta-lactamase activity"/>
    <property type="evidence" value="ECO:0007669"/>
    <property type="project" value="UniProtKB-UniRule"/>
</dbReference>
<dbReference type="Gene3D" id="3.40.710.10">
    <property type="entry name" value="DD-peptidase/beta-lactamase superfamily"/>
    <property type="match status" value="1"/>
</dbReference>
<comment type="similarity">
    <text evidence="2">Belongs to the transpeptidase family.</text>
</comment>
<keyword evidence="16" id="KW-1185">Reference proteome</keyword>
<evidence type="ECO:0000259" key="14">
    <source>
        <dbReference type="Pfam" id="PF05223"/>
    </source>
</evidence>
<dbReference type="InterPro" id="IPR001460">
    <property type="entry name" value="PCN-bd_Tpept"/>
</dbReference>
<evidence type="ECO:0000259" key="13">
    <source>
        <dbReference type="Pfam" id="PF03717"/>
    </source>
</evidence>
<protein>
    <recommendedName>
        <fullName evidence="4 9">Beta-lactamase</fullName>
        <ecNumber evidence="4 9">3.5.2.6</ecNumber>
    </recommendedName>
</protein>
<evidence type="ECO:0000256" key="6">
    <source>
        <dbReference type="ARBA" id="ARBA00022801"/>
    </source>
</evidence>
<keyword evidence="5 11" id="KW-0732">Signal</keyword>
<evidence type="ECO:0000313" key="16">
    <source>
        <dbReference type="Proteomes" id="UP000516404"/>
    </source>
</evidence>
<dbReference type="GO" id="GO:0071555">
    <property type="term" value="P:cell wall organization"/>
    <property type="evidence" value="ECO:0007669"/>
    <property type="project" value="TreeGrafter"/>
</dbReference>
<dbReference type="Proteomes" id="UP000516404">
    <property type="component" value="Chromosome"/>
</dbReference>